<name>A0A268P1F3_SHOCL</name>
<proteinExistence type="predicted"/>
<feature type="domain" description="DUF4015" evidence="1">
    <location>
        <begin position="73"/>
        <end position="395"/>
    </location>
</feature>
<dbReference type="Pfam" id="PF13200">
    <property type="entry name" value="DUF4015"/>
    <property type="match status" value="1"/>
</dbReference>
<organism evidence="2 3">
    <name type="scientific">Shouchella clausii</name>
    <name type="common">Alkalihalobacillus clausii</name>
    <dbReference type="NCBI Taxonomy" id="79880"/>
    <lineage>
        <taxon>Bacteria</taxon>
        <taxon>Bacillati</taxon>
        <taxon>Bacillota</taxon>
        <taxon>Bacilli</taxon>
        <taxon>Bacillales</taxon>
        <taxon>Bacillaceae</taxon>
        <taxon>Shouchella</taxon>
    </lineage>
</organism>
<comment type="caution">
    <text evidence="2">The sequence shown here is derived from an EMBL/GenBank/DDBJ whole genome shotgun (WGS) entry which is preliminary data.</text>
</comment>
<dbReference type="InterPro" id="IPR025275">
    <property type="entry name" value="DUF4015"/>
</dbReference>
<dbReference type="AlphaFoldDB" id="A0A268P1F3"/>
<dbReference type="Proteomes" id="UP000216207">
    <property type="component" value="Unassembled WGS sequence"/>
</dbReference>
<reference evidence="2 3" key="1">
    <citation type="submission" date="2017-07" db="EMBL/GenBank/DDBJ databases">
        <title>Isolation and whole genome analysis of endospore-forming bacteria from heroin.</title>
        <authorList>
            <person name="Kalinowski J."/>
            <person name="Ahrens B."/>
            <person name="Al-Dilaimi A."/>
            <person name="Winkler A."/>
            <person name="Wibberg D."/>
            <person name="Schleenbecker U."/>
            <person name="Ruckert C."/>
            <person name="Wolfel R."/>
            <person name="Grass G."/>
        </authorList>
    </citation>
    <scope>NUCLEOTIDE SEQUENCE [LARGE SCALE GENOMIC DNA]</scope>
    <source>
        <strain evidence="2 3">7539</strain>
    </source>
</reference>
<dbReference type="SUPFAM" id="SSF51445">
    <property type="entry name" value="(Trans)glycosidases"/>
    <property type="match status" value="1"/>
</dbReference>
<evidence type="ECO:0000313" key="3">
    <source>
        <dbReference type="Proteomes" id="UP000216207"/>
    </source>
</evidence>
<dbReference type="EMBL" id="NPCC01000008">
    <property type="protein sequence ID" value="PAE89576.1"/>
    <property type="molecule type" value="Genomic_DNA"/>
</dbReference>
<dbReference type="RefSeq" id="WP_035201911.1">
    <property type="nucleotide sequence ID" value="NZ_BOQQ01000002.1"/>
</dbReference>
<gene>
    <name evidence="2" type="ORF">CHH72_07890</name>
</gene>
<dbReference type="Gene3D" id="3.20.20.80">
    <property type="entry name" value="Glycosidases"/>
    <property type="match status" value="1"/>
</dbReference>
<evidence type="ECO:0000259" key="1">
    <source>
        <dbReference type="Pfam" id="PF13200"/>
    </source>
</evidence>
<dbReference type="InterPro" id="IPR017853">
    <property type="entry name" value="GH"/>
</dbReference>
<sequence length="404" mass="45581">MCKWMKVGCSALLSASLLVGVNGGSVEATSGNGMLVHGHKLVGQTLFETPKLSTRFANQSGYTFNYPEDGVRGIYVSGHSAGGERFHSLVDFVGETGLNAMVIDIKDDHGNITYMPDESSPYYNIAKKYINDPEEMMNVLEENEIYPIARIVVFKDTTLAEMKPELSFKENGSVWKNGRKEAFVNPFLEEVWEYNVGIAEEAAQMGFREIQFDYVRFPEGFENRDETLEYETGKYGDDEIDNVQRRVNAVTDFVAYAREKLSVYHVDVSVDIFGYAATVPEAPGIGQNFLKISENVDVISSMIYPSHWTSFEGLDKPDLYPYELTDGYAKLENGLLEQLEDKKPVSRPWIQDFTASYLGSGNYLQYGKEEVEAQIRALYENDINEFLLWNAGNTYTQGVDYDNP</sequence>
<accession>A0A268P1F3</accession>
<protein>
    <submittedName>
        <fullName evidence="2">GTP-binding protein</fullName>
    </submittedName>
</protein>
<evidence type="ECO:0000313" key="2">
    <source>
        <dbReference type="EMBL" id="PAE89576.1"/>
    </source>
</evidence>